<organism evidence="9 11">
    <name type="scientific">Cucumis melo var. makuwa</name>
    <name type="common">Oriental melon</name>
    <dbReference type="NCBI Taxonomy" id="1194695"/>
    <lineage>
        <taxon>Eukaryota</taxon>
        <taxon>Viridiplantae</taxon>
        <taxon>Streptophyta</taxon>
        <taxon>Embryophyta</taxon>
        <taxon>Tracheophyta</taxon>
        <taxon>Spermatophyta</taxon>
        <taxon>Magnoliopsida</taxon>
        <taxon>eudicotyledons</taxon>
        <taxon>Gunneridae</taxon>
        <taxon>Pentapetalae</taxon>
        <taxon>rosids</taxon>
        <taxon>fabids</taxon>
        <taxon>Cucurbitales</taxon>
        <taxon>Cucurbitaceae</taxon>
        <taxon>Benincaseae</taxon>
        <taxon>Cucumis</taxon>
    </lineage>
</organism>
<feature type="domain" description="PPC" evidence="8">
    <location>
        <begin position="140"/>
        <end position="283"/>
    </location>
</feature>
<dbReference type="InterPro" id="IPR039605">
    <property type="entry name" value="AHL"/>
</dbReference>
<feature type="region of interest" description="Disordered" evidence="7">
    <location>
        <begin position="17"/>
        <end position="86"/>
    </location>
</feature>
<evidence type="ECO:0000313" key="10">
    <source>
        <dbReference type="EMBL" id="TYK23695.1"/>
    </source>
</evidence>
<dbReference type="EMBL" id="SSTD01004414">
    <property type="protein sequence ID" value="TYK23695.1"/>
    <property type="molecule type" value="Genomic_DNA"/>
</dbReference>
<gene>
    <name evidence="10" type="ORF">E5676_scaffold577G00610</name>
    <name evidence="9" type="ORF">E6C27_scaffold70G00610</name>
</gene>
<evidence type="ECO:0000259" key="8">
    <source>
        <dbReference type="PROSITE" id="PS51742"/>
    </source>
</evidence>
<evidence type="ECO:0000256" key="1">
    <source>
        <dbReference type="ARBA" id="ARBA00004123"/>
    </source>
</evidence>
<keyword evidence="5 6" id="KW-0539">Nucleus</keyword>
<comment type="caution">
    <text evidence="9">The sequence shown here is derived from an EMBL/GenBank/DDBJ whole genome shotgun (WGS) entry which is preliminary data.</text>
</comment>
<proteinExistence type="predicted"/>
<feature type="compositionally biased region" description="Polar residues" evidence="7">
    <location>
        <begin position="302"/>
        <end position="313"/>
    </location>
</feature>
<sequence>MEEKETGVSRFTVMNDEALDNFQLAPRTEAPKSTSESKVTEVAVAAPPPGFVAATDTPPASVAVSSTETKKKRGRPRKYGPDGKRSLTLALSPMPISSSIPLTGEFPNWKRDNEISQAIVKKPQRFEFENPGQRLAYSVGANFTPHVITVNAGEDITMKVMSFSQQESRAICILSANGTISNVTLRQATSSGGTLTYEGRFEILALTGSYMPTQNGATKSRCGGMSVSLAGQDGRVVGGGLAGLLVAAGPVQIVVGSFLPGHQQEQKPKKPRNESTTIFFPPVNTITGEEMKAMYAGGNKPILTTPSFQEQHNPPSPTPVTGFKISSTDNLPLSDQEPKTQSQSNCEIIGVLESIRLLCDSCYQVSFYKL</sequence>
<evidence type="ECO:0000256" key="2">
    <source>
        <dbReference type="ARBA" id="ARBA00023015"/>
    </source>
</evidence>
<keyword evidence="2 6" id="KW-0805">Transcription regulation</keyword>
<accession>A0A5A7VQ33</accession>
<feature type="compositionally biased region" description="Polar residues" evidence="7">
    <location>
        <begin position="324"/>
        <end position="343"/>
    </location>
</feature>
<dbReference type="PANTHER" id="PTHR31500:SF18">
    <property type="entry name" value="AT-HOOK MOTIF NUCLEAR-LOCALIZED PROTEIN 3"/>
    <property type="match status" value="1"/>
</dbReference>
<evidence type="ECO:0000256" key="6">
    <source>
        <dbReference type="RuleBase" id="RU367031"/>
    </source>
</evidence>
<dbReference type="Gene3D" id="3.30.1330.80">
    <property type="entry name" value="Hypothetical protein, similar to alpha- acetolactate decarboxylase, domain 2"/>
    <property type="match status" value="1"/>
</dbReference>
<evidence type="ECO:0000256" key="3">
    <source>
        <dbReference type="ARBA" id="ARBA00023125"/>
    </source>
</evidence>
<dbReference type="Pfam" id="PF03479">
    <property type="entry name" value="PCC"/>
    <property type="match status" value="1"/>
</dbReference>
<dbReference type="STRING" id="1194695.A0A5A7VQ33"/>
<evidence type="ECO:0000256" key="4">
    <source>
        <dbReference type="ARBA" id="ARBA00023163"/>
    </source>
</evidence>
<keyword evidence="3 6" id="KW-0238">DNA-binding</keyword>
<dbReference type="EMBL" id="SSTE01000472">
    <property type="protein sequence ID" value="KAA0067691.1"/>
    <property type="molecule type" value="Genomic_DNA"/>
</dbReference>
<evidence type="ECO:0000256" key="7">
    <source>
        <dbReference type="SAM" id="MobiDB-lite"/>
    </source>
</evidence>
<dbReference type="GO" id="GO:0003680">
    <property type="term" value="F:minor groove of adenine-thymine-rich DNA binding"/>
    <property type="evidence" value="ECO:0007669"/>
    <property type="project" value="UniProtKB-UniRule"/>
</dbReference>
<dbReference type="PANTHER" id="PTHR31500">
    <property type="entry name" value="AT-HOOK MOTIF NUCLEAR-LOCALIZED PROTEIN 9"/>
    <property type="match status" value="1"/>
</dbReference>
<comment type="subcellular location">
    <subcellularLocation>
        <location evidence="1 6">Nucleus</location>
    </subcellularLocation>
</comment>
<evidence type="ECO:0000313" key="9">
    <source>
        <dbReference type="EMBL" id="KAA0067691.1"/>
    </source>
</evidence>
<keyword evidence="4 6" id="KW-0804">Transcription</keyword>
<dbReference type="InterPro" id="IPR005175">
    <property type="entry name" value="PPC_dom"/>
</dbReference>
<dbReference type="PROSITE" id="PS51742">
    <property type="entry name" value="PPC"/>
    <property type="match status" value="1"/>
</dbReference>
<dbReference type="OrthoDB" id="2014829at2759"/>
<dbReference type="CDD" id="cd11378">
    <property type="entry name" value="DUF296"/>
    <property type="match status" value="1"/>
</dbReference>
<reference evidence="11 12" key="1">
    <citation type="submission" date="2019-08" db="EMBL/GenBank/DDBJ databases">
        <title>Draft genome sequences of two oriental melons (Cucumis melo L. var makuwa).</title>
        <authorList>
            <person name="Kwon S.-Y."/>
        </authorList>
    </citation>
    <scope>NUCLEOTIDE SEQUENCE [LARGE SCALE GENOMIC DNA]</scope>
    <source>
        <strain evidence="12">cv. Chang Bougi</strain>
        <strain evidence="11">cv. SW 3</strain>
        <tissue evidence="9">Leaf</tissue>
    </source>
</reference>
<dbReference type="Proteomes" id="UP000321393">
    <property type="component" value="Unassembled WGS sequence"/>
</dbReference>
<dbReference type="FunFam" id="3.30.1330.80:FF:000003">
    <property type="entry name" value="AT-hook motif nuclear-localized protein 1-like"/>
    <property type="match status" value="1"/>
</dbReference>
<comment type="function">
    <text evidence="6">Transcription factor that specifically binds AT-rich DNA sequences related to the nuclear matrix attachment regions (MARs).</text>
</comment>
<dbReference type="AlphaFoldDB" id="A0A5A7VQ33"/>
<protein>
    <recommendedName>
        <fullName evidence="6">AT-hook motif nuclear-localized protein</fullName>
    </recommendedName>
</protein>
<dbReference type="GO" id="GO:0005634">
    <property type="term" value="C:nucleus"/>
    <property type="evidence" value="ECO:0007669"/>
    <property type="project" value="UniProtKB-SubCell"/>
</dbReference>
<comment type="domain">
    <text evidence="6">The PPC domain mediates interactions between AHL proteins.</text>
</comment>
<evidence type="ECO:0000313" key="12">
    <source>
        <dbReference type="Proteomes" id="UP000321947"/>
    </source>
</evidence>
<name>A0A5A7VQ33_CUCMM</name>
<dbReference type="Proteomes" id="UP000321947">
    <property type="component" value="Unassembled WGS sequence"/>
</dbReference>
<feature type="region of interest" description="Disordered" evidence="7">
    <location>
        <begin position="302"/>
        <end position="343"/>
    </location>
</feature>
<dbReference type="SUPFAM" id="SSF117856">
    <property type="entry name" value="AF0104/ALDC/Ptd012-like"/>
    <property type="match status" value="1"/>
</dbReference>
<evidence type="ECO:0000313" key="11">
    <source>
        <dbReference type="Proteomes" id="UP000321393"/>
    </source>
</evidence>
<evidence type="ECO:0000256" key="5">
    <source>
        <dbReference type="ARBA" id="ARBA00023242"/>
    </source>
</evidence>